<keyword evidence="3" id="KW-0489">Methyltransferase</keyword>
<reference evidence="5 6" key="1">
    <citation type="journal article" date="2015" name="Sci. Rep.">
        <title>Genome of the facultative scuticociliatosis pathogen Pseudocohnilembus persalinus provides insight into its virulence through horizontal gene transfer.</title>
        <authorList>
            <person name="Xiong J."/>
            <person name="Wang G."/>
            <person name="Cheng J."/>
            <person name="Tian M."/>
            <person name="Pan X."/>
            <person name="Warren A."/>
            <person name="Jiang C."/>
            <person name="Yuan D."/>
            <person name="Miao W."/>
        </authorList>
    </citation>
    <scope>NUCLEOTIDE SEQUENCE [LARGE SCALE GENOMIC DNA]</scope>
    <source>
        <strain evidence="5">36N120E</strain>
    </source>
</reference>
<dbReference type="GO" id="GO:0016279">
    <property type="term" value="F:protein-lysine N-methyltransferase activity"/>
    <property type="evidence" value="ECO:0007669"/>
    <property type="project" value="InterPro"/>
</dbReference>
<dbReference type="InterPro" id="IPR019369">
    <property type="entry name" value="Efm5/EEF1AKMT1"/>
</dbReference>
<dbReference type="OrthoDB" id="206354at2759"/>
<evidence type="ECO:0000256" key="4">
    <source>
        <dbReference type="ARBA" id="ARBA00022679"/>
    </source>
</evidence>
<keyword evidence="4" id="KW-0808">Transferase</keyword>
<evidence type="ECO:0000256" key="2">
    <source>
        <dbReference type="ARBA" id="ARBA00022490"/>
    </source>
</evidence>
<evidence type="ECO:0000256" key="1">
    <source>
        <dbReference type="ARBA" id="ARBA00004496"/>
    </source>
</evidence>
<evidence type="ECO:0000256" key="3">
    <source>
        <dbReference type="ARBA" id="ARBA00022603"/>
    </source>
</evidence>
<comment type="caution">
    <text evidence="5">The sequence shown here is derived from an EMBL/GenBank/DDBJ whole genome shotgun (WGS) entry which is preliminary data.</text>
</comment>
<proteinExistence type="predicted"/>
<dbReference type="GO" id="GO:0005737">
    <property type="term" value="C:cytoplasm"/>
    <property type="evidence" value="ECO:0007669"/>
    <property type="project" value="UniProtKB-SubCell"/>
</dbReference>
<name>A0A0V0QBG7_PSEPJ</name>
<keyword evidence="6" id="KW-1185">Reference proteome</keyword>
<gene>
    <name evidence="5" type="ORF">PPERSA_01203</name>
</gene>
<keyword evidence="2" id="KW-0963">Cytoplasm</keyword>
<evidence type="ECO:0000313" key="6">
    <source>
        <dbReference type="Proteomes" id="UP000054937"/>
    </source>
</evidence>
<evidence type="ECO:0008006" key="7">
    <source>
        <dbReference type="Google" id="ProtNLM"/>
    </source>
</evidence>
<dbReference type="SUPFAM" id="SSF53335">
    <property type="entry name" value="S-adenosyl-L-methionine-dependent methyltransferases"/>
    <property type="match status" value="1"/>
</dbReference>
<dbReference type="Proteomes" id="UP000054937">
    <property type="component" value="Unassembled WGS sequence"/>
</dbReference>
<organism evidence="5 6">
    <name type="scientific">Pseudocohnilembus persalinus</name>
    <name type="common">Ciliate</name>
    <dbReference type="NCBI Taxonomy" id="266149"/>
    <lineage>
        <taxon>Eukaryota</taxon>
        <taxon>Sar</taxon>
        <taxon>Alveolata</taxon>
        <taxon>Ciliophora</taxon>
        <taxon>Intramacronucleata</taxon>
        <taxon>Oligohymenophorea</taxon>
        <taxon>Scuticociliatia</taxon>
        <taxon>Philasterida</taxon>
        <taxon>Pseudocohnilembidae</taxon>
        <taxon>Pseudocohnilembus</taxon>
    </lineage>
</organism>
<dbReference type="InterPro" id="IPR029063">
    <property type="entry name" value="SAM-dependent_MTases_sf"/>
</dbReference>
<dbReference type="InParanoid" id="A0A0V0QBG7"/>
<evidence type="ECO:0000313" key="5">
    <source>
        <dbReference type="EMBL" id="KRW99557.1"/>
    </source>
</evidence>
<dbReference type="Pfam" id="PF10237">
    <property type="entry name" value="N6-adenineMlase"/>
    <property type="match status" value="1"/>
</dbReference>
<sequence length="190" mass="22852">MEQKKNKFLVKYKENGDFNQYWYSQITIEFLRDQVQKHGKVVAFLSTPSIFFSLNDDEIKKNSYLFEIDRAFGKNNPNFVYFDFKNPTDFDQKYENFFDFVLIDPPFITRDVWSKFAETAKYIIKKDKDNKIEGKILSSSIDENQEMLDELLGLKIRKFRPLIPNLVYQYSLYSNYEDEQLDQENPEVQF</sequence>
<dbReference type="PROSITE" id="PS00092">
    <property type="entry name" value="N6_MTASE"/>
    <property type="match status" value="1"/>
</dbReference>
<comment type="subcellular location">
    <subcellularLocation>
        <location evidence="1">Cytoplasm</location>
    </subcellularLocation>
</comment>
<dbReference type="InterPro" id="IPR041370">
    <property type="entry name" value="Mlase_EEF1AKMT1/ZCCHC4"/>
</dbReference>
<accession>A0A0V0QBG7</accession>
<dbReference type="InterPro" id="IPR002052">
    <property type="entry name" value="DNA_methylase_N6_adenine_CS"/>
</dbReference>
<dbReference type="PANTHER" id="PTHR13200">
    <property type="entry name" value="EEF1A LYSINE METHYLTRANSFERASE 1"/>
    <property type="match status" value="1"/>
</dbReference>
<dbReference type="AlphaFoldDB" id="A0A0V0QBG7"/>
<dbReference type="GO" id="GO:0032259">
    <property type="term" value="P:methylation"/>
    <property type="evidence" value="ECO:0007669"/>
    <property type="project" value="UniProtKB-KW"/>
</dbReference>
<protein>
    <recommendedName>
        <fullName evidence="7">N6-adenine methyltransferase</fullName>
    </recommendedName>
</protein>
<dbReference type="PANTHER" id="PTHR13200:SF1">
    <property type="entry name" value="NUCLEIC ACID BINDING PROTEIN"/>
    <property type="match status" value="1"/>
</dbReference>
<dbReference type="OMA" id="TIYIFEY"/>
<dbReference type="EMBL" id="LDAU01000209">
    <property type="protein sequence ID" value="KRW99557.1"/>
    <property type="molecule type" value="Genomic_DNA"/>
</dbReference>
<dbReference type="GO" id="GO:0003676">
    <property type="term" value="F:nucleic acid binding"/>
    <property type="evidence" value="ECO:0007669"/>
    <property type="project" value="InterPro"/>
</dbReference>